<reference evidence="1" key="1">
    <citation type="submission" date="2022-03" db="EMBL/GenBank/DDBJ databases">
        <authorList>
            <person name="Martin C."/>
        </authorList>
    </citation>
    <scope>NUCLEOTIDE SEQUENCE</scope>
</reference>
<dbReference type="InterPro" id="IPR032072">
    <property type="entry name" value="DUF4807"/>
</dbReference>
<dbReference type="PANTHER" id="PTHR36693">
    <property type="entry name" value="GH02722P"/>
    <property type="match status" value="1"/>
</dbReference>
<dbReference type="Pfam" id="PF16065">
    <property type="entry name" value="DUF4807"/>
    <property type="match status" value="1"/>
</dbReference>
<dbReference type="OrthoDB" id="121932at2759"/>
<proteinExistence type="predicted"/>
<sequence length="248" mass="28360">MDVTILITLKRQLLERLQCETVTNTIVKHSTSNKPIVLDNTNPTQVIHLIEADVHVAGCFTSLLTQNDTYRHMFTQHWIDRSLLNNKAGNQQMTDVIVVIQSSWPNQCILDYKWSYRVCRLVCNSILIQDAMAWLSTLGGGYSALGDHFQHHAQEAGRISNHQFKIALELGDPGLTARCRIYLAQSLMQQGCLKQARNILRSQYEVAVKRKSTDPKLVNMCKGVWNRLKYLHSQRLINSYKQSPVKAR</sequence>
<dbReference type="PANTHER" id="PTHR36693:SF1">
    <property type="entry name" value="GH02722P"/>
    <property type="match status" value="1"/>
</dbReference>
<keyword evidence="2" id="KW-1185">Reference proteome</keyword>
<name>A0A8S4QAX5_OWEFU</name>
<evidence type="ECO:0000313" key="1">
    <source>
        <dbReference type="EMBL" id="CAH1801078.1"/>
    </source>
</evidence>
<accession>A0A8S4QAX5</accession>
<dbReference type="Proteomes" id="UP000749559">
    <property type="component" value="Unassembled WGS sequence"/>
</dbReference>
<evidence type="ECO:0000313" key="2">
    <source>
        <dbReference type="Proteomes" id="UP000749559"/>
    </source>
</evidence>
<dbReference type="EMBL" id="CAIIXF020000012">
    <property type="protein sequence ID" value="CAH1801078.1"/>
    <property type="molecule type" value="Genomic_DNA"/>
</dbReference>
<organism evidence="1 2">
    <name type="scientific">Owenia fusiformis</name>
    <name type="common">Polychaete worm</name>
    <dbReference type="NCBI Taxonomy" id="6347"/>
    <lineage>
        <taxon>Eukaryota</taxon>
        <taxon>Metazoa</taxon>
        <taxon>Spiralia</taxon>
        <taxon>Lophotrochozoa</taxon>
        <taxon>Annelida</taxon>
        <taxon>Polychaeta</taxon>
        <taxon>Sedentaria</taxon>
        <taxon>Canalipalpata</taxon>
        <taxon>Sabellida</taxon>
        <taxon>Oweniida</taxon>
        <taxon>Oweniidae</taxon>
        <taxon>Owenia</taxon>
    </lineage>
</organism>
<gene>
    <name evidence="1" type="ORF">OFUS_LOCUS24900</name>
</gene>
<protein>
    <submittedName>
        <fullName evidence="1">Uncharacterized protein</fullName>
    </submittedName>
</protein>
<comment type="caution">
    <text evidence="1">The sequence shown here is derived from an EMBL/GenBank/DDBJ whole genome shotgun (WGS) entry which is preliminary data.</text>
</comment>
<dbReference type="AlphaFoldDB" id="A0A8S4QAX5"/>